<name>A0A150SH04_SORCE</name>
<evidence type="ECO:0000256" key="1">
    <source>
        <dbReference type="ARBA" id="ARBA00022737"/>
    </source>
</evidence>
<dbReference type="InterPro" id="IPR022385">
    <property type="entry name" value="Rhs_assc_core"/>
</dbReference>
<evidence type="ECO:0008006" key="6">
    <source>
        <dbReference type="Google" id="ProtNLM"/>
    </source>
</evidence>
<dbReference type="NCBIfam" id="TIGR03696">
    <property type="entry name" value="Rhs_assc_core"/>
    <property type="match status" value="1"/>
</dbReference>
<dbReference type="PRINTS" id="PR00394">
    <property type="entry name" value="RHSPROTEIN"/>
</dbReference>
<feature type="domain" description="Teneurin-like YD-shell" evidence="3">
    <location>
        <begin position="943"/>
        <end position="1194"/>
    </location>
</feature>
<dbReference type="Pfam" id="PF25023">
    <property type="entry name" value="TEN_YD-shell"/>
    <property type="match status" value="1"/>
</dbReference>
<comment type="caution">
    <text evidence="4">The sequence shown here is derived from an EMBL/GenBank/DDBJ whole genome shotgun (WGS) entry which is preliminary data.</text>
</comment>
<dbReference type="EMBL" id="JEMC01003097">
    <property type="protein sequence ID" value="KYF83655.1"/>
    <property type="molecule type" value="Genomic_DNA"/>
</dbReference>
<dbReference type="CDD" id="cd14740">
    <property type="entry name" value="PAAR_4"/>
    <property type="match status" value="1"/>
</dbReference>
<dbReference type="PANTHER" id="PTHR32305">
    <property type="match status" value="1"/>
</dbReference>
<dbReference type="Pfam" id="PF20148">
    <property type="entry name" value="DUF6531"/>
    <property type="match status" value="1"/>
</dbReference>
<protein>
    <recommendedName>
        <fullName evidence="6">Type IV secretion protein Rhs</fullName>
    </recommendedName>
</protein>
<dbReference type="PANTHER" id="PTHR32305:SF15">
    <property type="entry name" value="PROTEIN RHSA-RELATED"/>
    <property type="match status" value="1"/>
</dbReference>
<dbReference type="InterPro" id="IPR045351">
    <property type="entry name" value="DUF6531"/>
</dbReference>
<dbReference type="InterPro" id="IPR006530">
    <property type="entry name" value="YD"/>
</dbReference>
<evidence type="ECO:0000313" key="5">
    <source>
        <dbReference type="Proteomes" id="UP000075515"/>
    </source>
</evidence>
<evidence type="ECO:0000259" key="3">
    <source>
        <dbReference type="Pfam" id="PF25023"/>
    </source>
</evidence>
<gene>
    <name evidence="4" type="ORF">BE18_43140</name>
</gene>
<dbReference type="NCBIfam" id="TIGR01643">
    <property type="entry name" value="YD_repeat_2x"/>
    <property type="match status" value="6"/>
</dbReference>
<dbReference type="InterPro" id="IPR031325">
    <property type="entry name" value="RHS_repeat"/>
</dbReference>
<dbReference type="Gene3D" id="2.180.10.10">
    <property type="entry name" value="RHS repeat-associated core"/>
    <property type="match status" value="2"/>
</dbReference>
<reference evidence="4 5" key="1">
    <citation type="submission" date="2014-02" db="EMBL/GenBank/DDBJ databases">
        <title>The small core and large imbalanced accessory genome model reveals a collaborative survival strategy of Sorangium cellulosum strains in nature.</title>
        <authorList>
            <person name="Han K."/>
            <person name="Peng R."/>
            <person name="Blom J."/>
            <person name="Li Y.-Z."/>
        </authorList>
    </citation>
    <scope>NUCLEOTIDE SEQUENCE [LARGE SCALE GENOMIC DNA]</scope>
    <source>
        <strain evidence="4 5">So0149</strain>
    </source>
</reference>
<accession>A0A150SH04</accession>
<keyword evidence="1" id="KW-0677">Repeat</keyword>
<dbReference type="Pfam" id="PF05593">
    <property type="entry name" value="RHS_repeat"/>
    <property type="match status" value="3"/>
</dbReference>
<dbReference type="Proteomes" id="UP000075515">
    <property type="component" value="Unassembled WGS sequence"/>
</dbReference>
<dbReference type="InterPro" id="IPR050708">
    <property type="entry name" value="T6SS_VgrG/RHS"/>
</dbReference>
<dbReference type="InterPro" id="IPR056823">
    <property type="entry name" value="TEN-like_YD-shell"/>
</dbReference>
<feature type="domain" description="DUF6531" evidence="2">
    <location>
        <begin position="193"/>
        <end position="261"/>
    </location>
</feature>
<evidence type="ECO:0000313" key="4">
    <source>
        <dbReference type="EMBL" id="KYF83655.1"/>
    </source>
</evidence>
<organism evidence="4 5">
    <name type="scientific">Sorangium cellulosum</name>
    <name type="common">Polyangium cellulosum</name>
    <dbReference type="NCBI Taxonomy" id="56"/>
    <lineage>
        <taxon>Bacteria</taxon>
        <taxon>Pseudomonadati</taxon>
        <taxon>Myxococcota</taxon>
        <taxon>Polyangia</taxon>
        <taxon>Polyangiales</taxon>
        <taxon>Polyangiaceae</taxon>
        <taxon>Sorangium</taxon>
    </lineage>
</organism>
<sequence length="1324" mass="147588">MIAAKWGDPVLGIDIHMVMVPTPGGPVPTPLPHPFVGVVFDPMGAAMSAVIGAVFGGGGAVRVNGMPVGNTGTEVKGVPHFPTPPGVSFAPNDIPGNDGTLITGSKTVDFEGSSQSRTASVVMSCNFPINLPTSVCLAVPMGAPVLIGGPEAVDFAAAATQAIRTKWVSNELHALTGATKGSFRSKVICFLTGHPVDVMTGELIAEAVDFELPGMIPIVWERNYRSRQTEEGALGPGWSHPFEESVEETATGVVLRLADGRPKEHPPLRVGASDWDGEDRYTLTRTDAGYEKRGADGVRVVFTRPAGARRFVLTRLVDRSGNAVVLKYERGFMREIVDTAGRVLEVRWTREGRMEGVYFEGEPLVRYGFDAEGRLSAATDPLGHALRYEYRGGVMVKETHKGGLSFHFAWSWYHPEGWCVRTWGDGGIYDRRITYDEHRRFTSVEDGRGGITQYWGNALGLVDRMVDPMGAVTEYTWDAYCRKTSETDGLGNKSEWAYDARGNCVLHRDALGNETRMEYDREDQLVRLVDAAGGEWSAAYDARSRPVWARNPAGAVTWYAHDEHGRLMGLDDSAGRRARMRWTPRHDLAETTDGEGRVTRFEHDARGRLVKSVDAGGRVSRAVRDKLGRVTYLERVDGERLSMVRDAEGNVVEQVDAQGRRVTMRYAGMNRLVEHTDPMGYAVRLRYDKEEDLVAVENQHGEQYRFELDRAGRVEAEIGFDGRRHRYLYDKAGRTLRVLGPDYSVTQIERDALGRITRRTLSAPLGGVLPLEERFAYSALGELVEARSGDVNVVLERDALGQVVRERHEAGEASYEVESRYDDAGLRVERQTDLGHRAEYTWDKAGELTGVRAGPSTRLLSPAIVSLRLPLLEMPDWEMKIERDPLGLELARRLPGRVVATWKRDAFGRPALRQVLTGAKGSSPGADVMRVGYQWEGPEQIAALIDTRKGATRFTHDPRGHLIAALFPDGTTQHRQSDAVSNLFRSADRKDRSYGRGGVLLRAGEIEYRYDGAGNLSEKRLADGSRWTYRWDPAGRLREVERPDGKTVTFAYDALGRRVRKEFDGSATEYVWDGDDLVHERVRRADGTLEPLVTWIFEPGAFAPVAKFEGRKRYSVVTDHLGTPAMLMTEAGQVAWKAQLDLYGVPREELATKETECGWRHPGQYEDPETGLYYNRFRYYDPETGRYVSQDLICSYWALNAYRYVNSPVSVRDVYGLLDPWDIRFTQPTISSTFRDGPWAERTLEEAIDEARRLGRLPEGLELNVIKINDDFFTLNNRTLYVAQQANLLQVHPKVAGPKGINLFNKLIKDGGPLELGEQPKVCG</sequence>
<evidence type="ECO:0000259" key="2">
    <source>
        <dbReference type="Pfam" id="PF20148"/>
    </source>
</evidence>
<proteinExistence type="predicted"/>